<dbReference type="RefSeq" id="WP_386744249.1">
    <property type="nucleotide sequence ID" value="NZ_JBHRYA010000007.1"/>
</dbReference>
<organism evidence="2 3">
    <name type="scientific">Luteimonas soli</name>
    <dbReference type="NCBI Taxonomy" id="1648966"/>
    <lineage>
        <taxon>Bacteria</taxon>
        <taxon>Pseudomonadati</taxon>
        <taxon>Pseudomonadota</taxon>
        <taxon>Gammaproteobacteria</taxon>
        <taxon>Lysobacterales</taxon>
        <taxon>Lysobacteraceae</taxon>
        <taxon>Luteimonas</taxon>
    </lineage>
</organism>
<proteinExistence type="predicted"/>
<evidence type="ECO:0000256" key="1">
    <source>
        <dbReference type="SAM" id="Phobius"/>
    </source>
</evidence>
<evidence type="ECO:0000313" key="3">
    <source>
        <dbReference type="Proteomes" id="UP001595705"/>
    </source>
</evidence>
<dbReference type="Proteomes" id="UP001595705">
    <property type="component" value="Unassembled WGS sequence"/>
</dbReference>
<comment type="caution">
    <text evidence="2">The sequence shown here is derived from an EMBL/GenBank/DDBJ whole genome shotgun (WGS) entry which is preliminary data.</text>
</comment>
<accession>A0ABV7XPP4</accession>
<keyword evidence="1" id="KW-0472">Membrane</keyword>
<dbReference type="EMBL" id="JBHRYA010000007">
    <property type="protein sequence ID" value="MFC3716819.1"/>
    <property type="molecule type" value="Genomic_DNA"/>
</dbReference>
<name>A0ABV7XPP4_9GAMM</name>
<gene>
    <name evidence="2" type="ORF">ACFONC_11720</name>
</gene>
<protein>
    <submittedName>
        <fullName evidence="2">Uncharacterized protein</fullName>
    </submittedName>
</protein>
<keyword evidence="3" id="KW-1185">Reference proteome</keyword>
<reference evidence="3" key="1">
    <citation type="journal article" date="2019" name="Int. J. Syst. Evol. Microbiol.">
        <title>The Global Catalogue of Microorganisms (GCM) 10K type strain sequencing project: providing services to taxonomists for standard genome sequencing and annotation.</title>
        <authorList>
            <consortium name="The Broad Institute Genomics Platform"/>
            <consortium name="The Broad Institute Genome Sequencing Center for Infectious Disease"/>
            <person name="Wu L."/>
            <person name="Ma J."/>
        </authorList>
    </citation>
    <scope>NUCLEOTIDE SEQUENCE [LARGE SCALE GENOMIC DNA]</scope>
    <source>
        <strain evidence="3">KCTC 42441</strain>
    </source>
</reference>
<keyword evidence="1" id="KW-1133">Transmembrane helix</keyword>
<feature type="transmembrane region" description="Helical" evidence="1">
    <location>
        <begin position="12"/>
        <end position="31"/>
    </location>
</feature>
<sequence length="120" mass="13673">MAAVIEIPLPAAITLVVAFLGCMFAFGKILLAQFDKRIAERFQAQDKAWDLQLDALKMRQAEENIALANLREKVDDLSRVLPLEYVRREDHIRFSAVIDHKLDRLAELVLQTRGNSNARN</sequence>
<keyword evidence="1" id="KW-0812">Transmembrane</keyword>
<evidence type="ECO:0000313" key="2">
    <source>
        <dbReference type="EMBL" id="MFC3716819.1"/>
    </source>
</evidence>